<evidence type="ECO:0000313" key="2">
    <source>
        <dbReference type="Proteomes" id="UP001634393"/>
    </source>
</evidence>
<protein>
    <submittedName>
        <fullName evidence="1">Uncharacterized protein</fullName>
    </submittedName>
</protein>
<keyword evidence="2" id="KW-1185">Reference proteome</keyword>
<evidence type="ECO:0000313" key="1">
    <source>
        <dbReference type="EMBL" id="KAL3818777.1"/>
    </source>
</evidence>
<proteinExistence type="predicted"/>
<dbReference type="AlphaFoldDB" id="A0ABD3S2V7"/>
<sequence>MGESAVIRLGGKVGVMDGPTTTGGIMLMNSMSLQLVSSYSGFWCSSTFKVPADVVKINFFTVFALTHDLMMLNMPSIVGLITSFYRYFVNFVKFINLFTYNMYLWIEGVEFHRCGQVKNPFTSLDCFIKAPVYEITYMKRRKGKSSSYTRITNCCTDNIATFKKPHDEP</sequence>
<reference evidence="1 2" key="1">
    <citation type="submission" date="2024-12" db="EMBL/GenBank/DDBJ databases">
        <title>The unique morphological basis and parallel evolutionary history of personate flowers in Penstemon.</title>
        <authorList>
            <person name="Depatie T.H."/>
            <person name="Wessinger C.A."/>
        </authorList>
    </citation>
    <scope>NUCLEOTIDE SEQUENCE [LARGE SCALE GENOMIC DNA]</scope>
    <source>
        <strain evidence="1">WTNN_2</strain>
        <tissue evidence="1">Leaf</tissue>
    </source>
</reference>
<comment type="caution">
    <text evidence="1">The sequence shown here is derived from an EMBL/GenBank/DDBJ whole genome shotgun (WGS) entry which is preliminary data.</text>
</comment>
<gene>
    <name evidence="1" type="ORF">ACJIZ3_004682</name>
</gene>
<accession>A0ABD3S2V7</accession>
<organism evidence="1 2">
    <name type="scientific">Penstemon smallii</name>
    <dbReference type="NCBI Taxonomy" id="265156"/>
    <lineage>
        <taxon>Eukaryota</taxon>
        <taxon>Viridiplantae</taxon>
        <taxon>Streptophyta</taxon>
        <taxon>Embryophyta</taxon>
        <taxon>Tracheophyta</taxon>
        <taxon>Spermatophyta</taxon>
        <taxon>Magnoliopsida</taxon>
        <taxon>eudicotyledons</taxon>
        <taxon>Gunneridae</taxon>
        <taxon>Pentapetalae</taxon>
        <taxon>asterids</taxon>
        <taxon>lamiids</taxon>
        <taxon>Lamiales</taxon>
        <taxon>Plantaginaceae</taxon>
        <taxon>Cheloneae</taxon>
        <taxon>Penstemon</taxon>
    </lineage>
</organism>
<name>A0ABD3S2V7_9LAMI</name>
<dbReference type="Proteomes" id="UP001634393">
    <property type="component" value="Unassembled WGS sequence"/>
</dbReference>
<dbReference type="EMBL" id="JBJXBP010000007">
    <property type="protein sequence ID" value="KAL3818777.1"/>
    <property type="molecule type" value="Genomic_DNA"/>
</dbReference>